<evidence type="ECO:0000313" key="1">
    <source>
        <dbReference type="EMBL" id="KAI0088850.1"/>
    </source>
</evidence>
<gene>
    <name evidence="1" type="ORF">BDY19DRAFT_993678</name>
</gene>
<organism evidence="1 2">
    <name type="scientific">Irpex rosettiformis</name>
    <dbReference type="NCBI Taxonomy" id="378272"/>
    <lineage>
        <taxon>Eukaryota</taxon>
        <taxon>Fungi</taxon>
        <taxon>Dikarya</taxon>
        <taxon>Basidiomycota</taxon>
        <taxon>Agaricomycotina</taxon>
        <taxon>Agaricomycetes</taxon>
        <taxon>Polyporales</taxon>
        <taxon>Irpicaceae</taxon>
        <taxon>Irpex</taxon>
    </lineage>
</organism>
<proteinExistence type="predicted"/>
<name>A0ACB8U3N7_9APHY</name>
<comment type="caution">
    <text evidence="1">The sequence shown here is derived from an EMBL/GenBank/DDBJ whole genome shotgun (WGS) entry which is preliminary data.</text>
</comment>
<reference evidence="1" key="1">
    <citation type="journal article" date="2021" name="Environ. Microbiol.">
        <title>Gene family expansions and transcriptome signatures uncover fungal adaptations to wood decay.</title>
        <authorList>
            <person name="Hage H."/>
            <person name="Miyauchi S."/>
            <person name="Viragh M."/>
            <person name="Drula E."/>
            <person name="Min B."/>
            <person name="Chaduli D."/>
            <person name="Navarro D."/>
            <person name="Favel A."/>
            <person name="Norest M."/>
            <person name="Lesage-Meessen L."/>
            <person name="Balint B."/>
            <person name="Merenyi Z."/>
            <person name="de Eugenio L."/>
            <person name="Morin E."/>
            <person name="Martinez A.T."/>
            <person name="Baldrian P."/>
            <person name="Stursova M."/>
            <person name="Martinez M.J."/>
            <person name="Novotny C."/>
            <person name="Magnuson J.K."/>
            <person name="Spatafora J.W."/>
            <person name="Maurice S."/>
            <person name="Pangilinan J."/>
            <person name="Andreopoulos W."/>
            <person name="LaButti K."/>
            <person name="Hundley H."/>
            <person name="Na H."/>
            <person name="Kuo A."/>
            <person name="Barry K."/>
            <person name="Lipzen A."/>
            <person name="Henrissat B."/>
            <person name="Riley R."/>
            <person name="Ahrendt S."/>
            <person name="Nagy L.G."/>
            <person name="Grigoriev I.V."/>
            <person name="Martin F."/>
            <person name="Rosso M.N."/>
        </authorList>
    </citation>
    <scope>NUCLEOTIDE SEQUENCE</scope>
    <source>
        <strain evidence="1">CBS 384.51</strain>
    </source>
</reference>
<protein>
    <submittedName>
        <fullName evidence="1">Amidase signature enzyme</fullName>
    </submittedName>
</protein>
<dbReference type="Proteomes" id="UP001055072">
    <property type="component" value="Unassembled WGS sequence"/>
</dbReference>
<dbReference type="EMBL" id="MU274912">
    <property type="protein sequence ID" value="KAI0088850.1"/>
    <property type="molecule type" value="Genomic_DNA"/>
</dbReference>
<sequence length="564" mass="61026">MIFSSYPEHRAACDQKQRQIAKQTAHFSGKYGASLTSSDNNVLELSLAEVVDKCSKGELSPAAVLDAYGKRCITAHNATNCLADFMFDEALQTYSPHRPLSGVPVSLKDVVDVEGHDTTLGFSAKANKPVTSSAAITRLLRDAGALCHVKTKVPIGLLSFETTSDLFGTTTNPYNPKFSPGGSTGGGAALLAHKGSMIEIATDIGGSIRYPPAFCGLYGMRSSSGRFPSLGCQTCAPGLEGVESAAPIAKNIDDLREFWERVVGMKPWEYDHSCVPIPWRSVDFVQAGRKPRWGVIWEDGLVAPTPACRRALQVAVDSLKQQGHDVVDFDPPNLIEGLEIGFPLSFADGGVSALRDISPGETPGPAITALLSSAKLPSLVKWALATALRWFSRPAGRNDVFARLLMSMGPQTVPQERALISRREEYKAAWKQAMKKQEIDLVLLPIFALPPIPMGGSGIATLIAANYAFLFNILDYSAGVVPTTFVDRELDALPANFKQTDQYAHLNDAERPIWSLYDADAMHGLPLSVQVVGGRFAEEKVLEGMKQLETALKDSGRPFIQKDF</sequence>
<evidence type="ECO:0000313" key="2">
    <source>
        <dbReference type="Proteomes" id="UP001055072"/>
    </source>
</evidence>
<keyword evidence="2" id="KW-1185">Reference proteome</keyword>
<accession>A0ACB8U3N7</accession>